<keyword evidence="2" id="KW-1185">Reference proteome</keyword>
<evidence type="ECO:0000313" key="1">
    <source>
        <dbReference type="EMBL" id="GEN57122.1"/>
    </source>
</evidence>
<organism evidence="1 2">
    <name type="scientific">Halolactibacillus alkaliphilus</name>
    <dbReference type="NCBI Taxonomy" id="442899"/>
    <lineage>
        <taxon>Bacteria</taxon>
        <taxon>Bacillati</taxon>
        <taxon>Bacillota</taxon>
        <taxon>Bacilli</taxon>
        <taxon>Bacillales</taxon>
        <taxon>Bacillaceae</taxon>
        <taxon>Halolactibacillus</taxon>
    </lineage>
</organism>
<name>A0A511X2D7_9BACI</name>
<dbReference type="EMBL" id="BJYE01000019">
    <property type="protein sequence ID" value="GEN57122.1"/>
    <property type="molecule type" value="Genomic_DNA"/>
</dbReference>
<dbReference type="RefSeq" id="WP_089802201.1">
    <property type="nucleotide sequence ID" value="NZ_BJYE01000019.1"/>
</dbReference>
<evidence type="ECO:0008006" key="3">
    <source>
        <dbReference type="Google" id="ProtNLM"/>
    </source>
</evidence>
<sequence>MKKAYVNGLLFMLFFAAGCQEKITFSPIEDDWQAQAVMEEKTVDDETKRELTIHLTPSGHIETTTLSYVLTVDGIARMEKVIEYDERVEMTALTITDWLSATSTVSDIDHFELYIEWDDHDKHMTFLKE</sequence>
<comment type="caution">
    <text evidence="1">The sequence shown here is derived from an EMBL/GenBank/DDBJ whole genome shotgun (WGS) entry which is preliminary data.</text>
</comment>
<dbReference type="Proteomes" id="UP000321400">
    <property type="component" value="Unassembled WGS sequence"/>
</dbReference>
<dbReference type="PROSITE" id="PS51257">
    <property type="entry name" value="PROKAR_LIPOPROTEIN"/>
    <property type="match status" value="1"/>
</dbReference>
<dbReference type="STRING" id="442899.SAMN05720591_1198"/>
<protein>
    <recommendedName>
        <fullName evidence="3">Lipoprotein</fullName>
    </recommendedName>
</protein>
<dbReference type="AlphaFoldDB" id="A0A511X2D7"/>
<accession>A0A511X2D7</accession>
<reference evidence="1 2" key="1">
    <citation type="submission" date="2019-07" db="EMBL/GenBank/DDBJ databases">
        <title>Whole genome shotgun sequence of Halolactibacillus alkaliphilus NBRC 103919.</title>
        <authorList>
            <person name="Hosoyama A."/>
            <person name="Uohara A."/>
            <person name="Ohji S."/>
            <person name="Ichikawa N."/>
        </authorList>
    </citation>
    <scope>NUCLEOTIDE SEQUENCE [LARGE SCALE GENOMIC DNA]</scope>
    <source>
        <strain evidence="1 2">NBRC 103919</strain>
    </source>
</reference>
<gene>
    <name evidence="1" type="ORF">HAL01_15860</name>
</gene>
<proteinExistence type="predicted"/>
<evidence type="ECO:0000313" key="2">
    <source>
        <dbReference type="Proteomes" id="UP000321400"/>
    </source>
</evidence>